<feature type="domain" description="Arabidopsis retrotransposon Orf1 C-terminal" evidence="2">
    <location>
        <begin position="1"/>
        <end position="118"/>
    </location>
</feature>
<sequence length="178" mass="20009">MTSALNPKNIRFDPEPRHLIPPNHPRLDPITASKRSKARAGTSRATRHSDADDEGTPVSLYGTQRYHFEPYGGTTPNLALRESLALNAKLQKWNKMQDRTISKLTNSVKILKRQMQKVTALLAKTTIGSGCQRDDVMGEACPSMLPRPSYYKRRSEPNEPARTSDYELRTQKPVSTCS</sequence>
<comment type="caution">
    <text evidence="3">The sequence shown here is derived from an EMBL/GenBank/DDBJ whole genome shotgun (WGS) entry which is preliminary data.</text>
</comment>
<evidence type="ECO:0000313" key="4">
    <source>
        <dbReference type="Proteomes" id="UP000712600"/>
    </source>
</evidence>
<organism evidence="3 4">
    <name type="scientific">Brassica cretica</name>
    <name type="common">Mustard</name>
    <dbReference type="NCBI Taxonomy" id="69181"/>
    <lineage>
        <taxon>Eukaryota</taxon>
        <taxon>Viridiplantae</taxon>
        <taxon>Streptophyta</taxon>
        <taxon>Embryophyta</taxon>
        <taxon>Tracheophyta</taxon>
        <taxon>Spermatophyta</taxon>
        <taxon>Magnoliopsida</taxon>
        <taxon>eudicotyledons</taxon>
        <taxon>Gunneridae</taxon>
        <taxon>Pentapetalae</taxon>
        <taxon>rosids</taxon>
        <taxon>malvids</taxon>
        <taxon>Brassicales</taxon>
        <taxon>Brassicaceae</taxon>
        <taxon>Brassiceae</taxon>
        <taxon>Brassica</taxon>
    </lineage>
</organism>
<dbReference type="AlphaFoldDB" id="A0A8S9NA85"/>
<gene>
    <name evidence="3" type="ORF">F2Q69_00040882</name>
</gene>
<dbReference type="Proteomes" id="UP000712600">
    <property type="component" value="Unassembled WGS sequence"/>
</dbReference>
<evidence type="ECO:0000256" key="1">
    <source>
        <dbReference type="SAM" id="MobiDB-lite"/>
    </source>
</evidence>
<accession>A0A8S9NA85</accession>
<proteinExistence type="predicted"/>
<feature type="region of interest" description="Disordered" evidence="1">
    <location>
        <begin position="139"/>
        <end position="178"/>
    </location>
</feature>
<dbReference type="EMBL" id="QGKX02001621">
    <property type="protein sequence ID" value="KAF3500565.1"/>
    <property type="molecule type" value="Genomic_DNA"/>
</dbReference>
<evidence type="ECO:0000259" key="2">
    <source>
        <dbReference type="Pfam" id="PF03078"/>
    </source>
</evidence>
<dbReference type="Pfam" id="PF03078">
    <property type="entry name" value="ATHILA"/>
    <property type="match status" value="1"/>
</dbReference>
<name>A0A8S9NA85_BRACR</name>
<feature type="region of interest" description="Disordered" evidence="1">
    <location>
        <begin position="1"/>
        <end position="58"/>
    </location>
</feature>
<evidence type="ECO:0000313" key="3">
    <source>
        <dbReference type="EMBL" id="KAF3500565.1"/>
    </source>
</evidence>
<protein>
    <recommendedName>
        <fullName evidence="2">Arabidopsis retrotransposon Orf1 C-terminal domain-containing protein</fullName>
    </recommendedName>
</protein>
<dbReference type="InterPro" id="IPR004312">
    <property type="entry name" value="ATHILA_Orf1_C"/>
</dbReference>
<reference evidence="3" key="1">
    <citation type="submission" date="2019-12" db="EMBL/GenBank/DDBJ databases">
        <title>Genome sequencing and annotation of Brassica cretica.</title>
        <authorList>
            <person name="Studholme D.J."/>
            <person name="Sarris P."/>
        </authorList>
    </citation>
    <scope>NUCLEOTIDE SEQUENCE</scope>
    <source>
        <strain evidence="3">PFS-109/04</strain>
        <tissue evidence="3">Leaf</tissue>
    </source>
</reference>
<feature type="compositionally biased region" description="Basic and acidic residues" evidence="1">
    <location>
        <begin position="153"/>
        <end position="170"/>
    </location>
</feature>